<dbReference type="OrthoDB" id="2563749at2759"/>
<dbReference type="Proteomes" id="UP000279236">
    <property type="component" value="Unassembled WGS sequence"/>
</dbReference>
<evidence type="ECO:0000313" key="3">
    <source>
        <dbReference type="Proteomes" id="UP000279236"/>
    </source>
</evidence>
<accession>A0A427Y9M0</accession>
<feature type="compositionally biased region" description="Low complexity" evidence="1">
    <location>
        <begin position="100"/>
        <end position="116"/>
    </location>
</feature>
<gene>
    <name evidence="2" type="ORF">EHS24_000305</name>
</gene>
<name>A0A427Y9M0_9TREE</name>
<organism evidence="2 3">
    <name type="scientific">Apiotrichum porosum</name>
    <dbReference type="NCBI Taxonomy" id="105984"/>
    <lineage>
        <taxon>Eukaryota</taxon>
        <taxon>Fungi</taxon>
        <taxon>Dikarya</taxon>
        <taxon>Basidiomycota</taxon>
        <taxon>Agaricomycotina</taxon>
        <taxon>Tremellomycetes</taxon>
        <taxon>Trichosporonales</taxon>
        <taxon>Trichosporonaceae</taxon>
        <taxon>Apiotrichum</taxon>
    </lineage>
</organism>
<dbReference type="RefSeq" id="XP_028479996.1">
    <property type="nucleotide sequence ID" value="XM_028616139.1"/>
</dbReference>
<dbReference type="AlphaFoldDB" id="A0A427Y9M0"/>
<keyword evidence="3" id="KW-1185">Reference proteome</keyword>
<sequence length="562" mass="61174">MAELNLAGVSHVDDSLIDPQLAAQAAQFFNPTGEEHKFDDELAAAAVAAAAAHHHQQHGDGTLGASLVQGLQNVGVNVGMAGLGSVGGVGVDVAPPAPLTGPTVNTDTTPTDGGTDQQIDSNESAGGAMGVASAHIAPFSRPQRDDSTPHPENMAFANRAEFEVWFEGESSWCHFVQRRTTTPEKRAEERLRARIKAHERMLQSMSAEEIASAPPLKRRRRNRTSTIKEKVTFTCHHAGRYEAKHSTTLPPEKLRMNTKKSVKCDCPARIVLTEMEEGECKVSYFWRHEGHDAYADDELESGRLPKVIDEWLVAQIQAGKDTDEIRRSLMMTDEEKTTYLREIAEDPSRIDPEKPPALALTLRIKYPDIYNRYRKLKGPIKEFKPPKNPRSRKRALGEDDVKTDAAGPGPSSVIDKSAADAATMAAVQAYPPVDVNIDHSLDHTSVDHTSVDHTSVDHTQSLDAHTHVQAHVQQEHAHVHTHPHVVDGGFALGDAIDSNMAGEFLGHELGTQEGLARVLLALPRAGHGEGTDADELNAAVLRMANESSDIKDRDQWSGLAGV</sequence>
<feature type="region of interest" description="Disordered" evidence="1">
    <location>
        <begin position="97"/>
        <end position="129"/>
    </location>
</feature>
<evidence type="ECO:0000256" key="1">
    <source>
        <dbReference type="SAM" id="MobiDB-lite"/>
    </source>
</evidence>
<comment type="caution">
    <text evidence="2">The sequence shown here is derived from an EMBL/GenBank/DDBJ whole genome shotgun (WGS) entry which is preliminary data.</text>
</comment>
<dbReference type="GeneID" id="39584848"/>
<reference evidence="2 3" key="1">
    <citation type="submission" date="2018-11" db="EMBL/GenBank/DDBJ databases">
        <title>Genome sequence of Apiotrichum porosum DSM 27194.</title>
        <authorList>
            <person name="Aliyu H."/>
            <person name="Gorte O."/>
            <person name="Ochsenreither K."/>
        </authorList>
    </citation>
    <scope>NUCLEOTIDE SEQUENCE [LARGE SCALE GENOMIC DNA]</scope>
    <source>
        <strain evidence="2 3">DSM 27194</strain>
    </source>
</reference>
<protein>
    <submittedName>
        <fullName evidence="2">Uncharacterized protein</fullName>
    </submittedName>
</protein>
<evidence type="ECO:0000313" key="2">
    <source>
        <dbReference type="EMBL" id="RSH87788.1"/>
    </source>
</evidence>
<dbReference type="STRING" id="105984.A0A427Y9M0"/>
<dbReference type="EMBL" id="RSCE01000001">
    <property type="protein sequence ID" value="RSH87788.1"/>
    <property type="molecule type" value="Genomic_DNA"/>
</dbReference>
<feature type="region of interest" description="Disordered" evidence="1">
    <location>
        <begin position="379"/>
        <end position="414"/>
    </location>
</feature>
<proteinExistence type="predicted"/>